<evidence type="ECO:0000313" key="10">
    <source>
        <dbReference type="EMBL" id="SCL22410.1"/>
    </source>
</evidence>
<keyword evidence="5 7" id="KW-0472">Membrane</keyword>
<feature type="domain" description="MacB-like periplasmic core" evidence="9">
    <location>
        <begin position="18"/>
        <end position="238"/>
    </location>
</feature>
<dbReference type="GO" id="GO:0022857">
    <property type="term" value="F:transmembrane transporter activity"/>
    <property type="evidence" value="ECO:0007669"/>
    <property type="project" value="TreeGrafter"/>
</dbReference>
<dbReference type="RefSeq" id="WP_091640511.1">
    <property type="nucleotide sequence ID" value="NZ_FMHW01000002.1"/>
</dbReference>
<comment type="subcellular location">
    <subcellularLocation>
        <location evidence="1">Cell membrane</location>
        <topology evidence="1">Multi-pass membrane protein</topology>
    </subcellularLocation>
</comment>
<feature type="domain" description="ABC3 transporter permease C-terminal" evidence="8">
    <location>
        <begin position="275"/>
        <end position="395"/>
    </location>
</feature>
<keyword evidence="4 7" id="KW-1133">Transmembrane helix</keyword>
<name>A0A1C6RZ90_9ACTN</name>
<proteinExistence type="inferred from homology"/>
<dbReference type="Proteomes" id="UP000198959">
    <property type="component" value="Unassembled WGS sequence"/>
</dbReference>
<accession>A0A1C6RZ90</accession>
<dbReference type="PANTHER" id="PTHR30572:SF4">
    <property type="entry name" value="ABC TRANSPORTER PERMEASE YTRF"/>
    <property type="match status" value="1"/>
</dbReference>
<feature type="transmembrane region" description="Helical" evidence="7">
    <location>
        <begin position="769"/>
        <end position="793"/>
    </location>
</feature>
<keyword evidence="2" id="KW-1003">Cell membrane</keyword>
<evidence type="ECO:0000256" key="2">
    <source>
        <dbReference type="ARBA" id="ARBA00022475"/>
    </source>
</evidence>
<comment type="similarity">
    <text evidence="6">Belongs to the ABC-4 integral membrane protein family.</text>
</comment>
<dbReference type="Pfam" id="PF02687">
    <property type="entry name" value="FtsX"/>
    <property type="match status" value="2"/>
</dbReference>
<organism evidence="10 11">
    <name type="scientific">Micromonospora pallida</name>
    <dbReference type="NCBI Taxonomy" id="145854"/>
    <lineage>
        <taxon>Bacteria</taxon>
        <taxon>Bacillati</taxon>
        <taxon>Actinomycetota</taxon>
        <taxon>Actinomycetes</taxon>
        <taxon>Micromonosporales</taxon>
        <taxon>Micromonosporaceae</taxon>
        <taxon>Micromonospora</taxon>
    </lineage>
</organism>
<dbReference type="EMBL" id="FMHW01000002">
    <property type="protein sequence ID" value="SCL22410.1"/>
    <property type="molecule type" value="Genomic_DNA"/>
</dbReference>
<dbReference type="Pfam" id="PF12704">
    <property type="entry name" value="MacB_PCD"/>
    <property type="match status" value="2"/>
</dbReference>
<dbReference type="GO" id="GO:0005886">
    <property type="term" value="C:plasma membrane"/>
    <property type="evidence" value="ECO:0007669"/>
    <property type="project" value="UniProtKB-SubCell"/>
</dbReference>
<feature type="transmembrane region" description="Helical" evidence="7">
    <location>
        <begin position="494"/>
        <end position="514"/>
    </location>
</feature>
<dbReference type="PANTHER" id="PTHR30572">
    <property type="entry name" value="MEMBRANE COMPONENT OF TRANSPORTER-RELATED"/>
    <property type="match status" value="1"/>
</dbReference>
<feature type="transmembrane region" description="Helical" evidence="7">
    <location>
        <begin position="409"/>
        <end position="431"/>
    </location>
</feature>
<dbReference type="InterPro" id="IPR025857">
    <property type="entry name" value="MacB_PCD"/>
</dbReference>
<protein>
    <submittedName>
        <fullName evidence="10">Putative ABC transport system permease protein</fullName>
    </submittedName>
</protein>
<evidence type="ECO:0000259" key="8">
    <source>
        <dbReference type="Pfam" id="PF02687"/>
    </source>
</evidence>
<dbReference type="InterPro" id="IPR050250">
    <property type="entry name" value="Macrolide_Exporter_MacB"/>
</dbReference>
<feature type="transmembrane region" description="Helical" evidence="7">
    <location>
        <begin position="813"/>
        <end position="833"/>
    </location>
</feature>
<keyword evidence="11" id="KW-1185">Reference proteome</keyword>
<feature type="transmembrane region" description="Helical" evidence="7">
    <location>
        <begin position="443"/>
        <end position="473"/>
    </location>
</feature>
<evidence type="ECO:0000256" key="6">
    <source>
        <dbReference type="ARBA" id="ARBA00038076"/>
    </source>
</evidence>
<dbReference type="OrthoDB" id="9780560at2"/>
<feature type="domain" description="ABC3 transporter permease C-terminal" evidence="8">
    <location>
        <begin position="726"/>
        <end position="842"/>
    </location>
</feature>
<gene>
    <name evidence="10" type="ORF">GA0074692_1389</name>
</gene>
<sequence>MIRATLKSLLARKVRLLLSGLAVVLGVMFVSGAFVLTDTLGRSFDSIFADVYEGVDVDVTAKPKVAVDPTQPQQVVTPFPAATLDRVDTLPGVAGATGMVSAPGPQLIGHNGKVVPSLGPPQMGGNWLGESDLVRLREGHEPRTDDEIVVNVALAEAAKVSVGDRVGVVSTFAPKREFTLVGIFGYSGDRDSIGGAQEVVFTTPVAQRLVLGQPDTYSSIALRAEDGVRPETLRDDVAGVLGAEYDVKTGAQASEAAAAGLKEGLSFFNQILLGFAAVALLVGTFLILNTFSIIVAQRTRELALMRAIGASGRQVIGSVVLEAIAVGLLASVLGLAAGIGIGALLAYVFGQVAGGLALAGLAVPPAAVISSFAVGMLITLVAALLPALRAARIPPIAAMQDVATPDRPLTKVTVAGVVVTGVGAVLLALGLTGNAGGNTLATILGGVLFAFVGVALLTPLISRPVVSLLGALFAWSVPGKLGRLNSGRNPRRTAITAAALMVGIALVTGVTVVLDSAKSSIADRAADTIDAELTISGSQSGPRQPTFDPAVVDRAAALPGVSAAVGLFNDFAEVEGERRYVNAATDLAAAGRIYQATATSGTLATLRPDQIALSEPVAKNRGKAVGDTLTVQFARGARHTYTVVAIVPEDRLPGSYLLPRESAADFTVPQPYLALVQLADGTSIEQVQPRLEELVADSPEVSVADRAAFVEQQTGVFDQLLTMIQILLALAIVIAVLGIINTLALSVLERTRELGLLRAIGLRRSQTMRMITVEAVVISVFGALLGVAVGSGLGAAVVRALEDEGITDLVLPWSQMGVFLGLAALIGVIAAAVPAARAARINVLGAIAHD</sequence>
<dbReference type="AlphaFoldDB" id="A0A1C6RZ90"/>
<evidence type="ECO:0000256" key="4">
    <source>
        <dbReference type="ARBA" id="ARBA00022989"/>
    </source>
</evidence>
<evidence type="ECO:0000256" key="1">
    <source>
        <dbReference type="ARBA" id="ARBA00004651"/>
    </source>
</evidence>
<dbReference type="STRING" id="145854.GA0074692_1389"/>
<feature type="transmembrane region" description="Helical" evidence="7">
    <location>
        <begin position="271"/>
        <end position="295"/>
    </location>
</feature>
<evidence type="ECO:0000259" key="9">
    <source>
        <dbReference type="Pfam" id="PF12704"/>
    </source>
</evidence>
<evidence type="ECO:0000256" key="5">
    <source>
        <dbReference type="ARBA" id="ARBA00023136"/>
    </source>
</evidence>
<feature type="transmembrane region" description="Helical" evidence="7">
    <location>
        <begin position="726"/>
        <end position="748"/>
    </location>
</feature>
<evidence type="ECO:0000256" key="3">
    <source>
        <dbReference type="ARBA" id="ARBA00022692"/>
    </source>
</evidence>
<evidence type="ECO:0000313" key="11">
    <source>
        <dbReference type="Proteomes" id="UP000198959"/>
    </source>
</evidence>
<keyword evidence="3 7" id="KW-0812">Transmembrane</keyword>
<feature type="domain" description="MacB-like periplasmic core" evidence="9">
    <location>
        <begin position="493"/>
        <end position="693"/>
    </location>
</feature>
<feature type="transmembrane region" description="Helical" evidence="7">
    <location>
        <begin position="368"/>
        <end position="388"/>
    </location>
</feature>
<feature type="transmembrane region" description="Helical" evidence="7">
    <location>
        <begin position="315"/>
        <end position="348"/>
    </location>
</feature>
<evidence type="ECO:0000256" key="7">
    <source>
        <dbReference type="SAM" id="Phobius"/>
    </source>
</evidence>
<reference evidence="11" key="1">
    <citation type="submission" date="2016-06" db="EMBL/GenBank/DDBJ databases">
        <authorList>
            <person name="Varghese N."/>
            <person name="Submissions Spin"/>
        </authorList>
    </citation>
    <scope>NUCLEOTIDE SEQUENCE [LARGE SCALE GENOMIC DNA]</scope>
    <source>
        <strain evidence="11">DSM 43817</strain>
    </source>
</reference>
<dbReference type="InterPro" id="IPR003838">
    <property type="entry name" value="ABC3_permease_C"/>
</dbReference>